<dbReference type="SUPFAM" id="SSF54862">
    <property type="entry name" value="4Fe-4S ferredoxins"/>
    <property type="match status" value="1"/>
</dbReference>
<sequence>MDSTRRTFFRQMASKTGEKLVQQVDSRVARRAAHWIRPPYALDELEFLLACTRCNACVEACPQQVIFPLAARLGVQFAGTPALDLINKSCHLCEGWPCVSACEPGALRLPELGEDESLPLPKLACAEIDTEHCLPWQGPECGACATSCPKPGALNWENWRPVIDAAQCIGCGQCREACIVEPRAIRMSSLYRATPDDDTPKTDAITACWVRRDG</sequence>
<feature type="domain" description="4Fe-4S ferredoxin-type" evidence="1">
    <location>
        <begin position="79"/>
        <end position="112"/>
    </location>
</feature>
<feature type="domain" description="4Fe-4S ferredoxin-type" evidence="1">
    <location>
        <begin position="38"/>
        <end position="72"/>
    </location>
</feature>
<dbReference type="Pfam" id="PF00037">
    <property type="entry name" value="Fer4"/>
    <property type="match status" value="1"/>
</dbReference>
<feature type="domain" description="4Fe-4S ferredoxin-type" evidence="1">
    <location>
        <begin position="124"/>
        <end position="158"/>
    </location>
</feature>
<dbReference type="InterPro" id="IPR017896">
    <property type="entry name" value="4Fe4S_Fe-S-bd"/>
</dbReference>
<dbReference type="InterPro" id="IPR017900">
    <property type="entry name" value="4Fe4S_Fe_S_CS"/>
</dbReference>
<evidence type="ECO:0000313" key="2">
    <source>
        <dbReference type="EMBL" id="VAW74989.1"/>
    </source>
</evidence>
<feature type="domain" description="4Fe-4S ferredoxin-type" evidence="1">
    <location>
        <begin position="159"/>
        <end position="190"/>
    </location>
</feature>
<protein>
    <recommendedName>
        <fullName evidence="1">4Fe-4S ferredoxin-type domain-containing protein</fullName>
    </recommendedName>
</protein>
<dbReference type="Gene3D" id="3.30.70.20">
    <property type="match status" value="2"/>
</dbReference>
<dbReference type="Pfam" id="PF13237">
    <property type="entry name" value="Fer4_10"/>
    <property type="match status" value="1"/>
</dbReference>
<proteinExistence type="predicted"/>
<dbReference type="PROSITE" id="PS00198">
    <property type="entry name" value="4FE4S_FER_1"/>
    <property type="match status" value="1"/>
</dbReference>
<gene>
    <name evidence="2" type="ORF">MNBD_GAMMA13-2095</name>
</gene>
<dbReference type="PROSITE" id="PS51379">
    <property type="entry name" value="4FE4S_FER_2"/>
    <property type="match status" value="4"/>
</dbReference>
<accession>A0A3B0YL72</accession>
<dbReference type="AlphaFoldDB" id="A0A3B0YL72"/>
<reference evidence="2" key="1">
    <citation type="submission" date="2018-06" db="EMBL/GenBank/DDBJ databases">
        <authorList>
            <person name="Zhirakovskaya E."/>
        </authorList>
    </citation>
    <scope>NUCLEOTIDE SEQUENCE</scope>
</reference>
<name>A0A3B0YL72_9ZZZZ</name>
<organism evidence="2">
    <name type="scientific">hydrothermal vent metagenome</name>
    <dbReference type="NCBI Taxonomy" id="652676"/>
    <lineage>
        <taxon>unclassified sequences</taxon>
        <taxon>metagenomes</taxon>
        <taxon>ecological metagenomes</taxon>
    </lineage>
</organism>
<evidence type="ECO:0000259" key="1">
    <source>
        <dbReference type="PROSITE" id="PS51379"/>
    </source>
</evidence>
<dbReference type="CDD" id="cd16373">
    <property type="entry name" value="DMSOR_beta_like"/>
    <property type="match status" value="1"/>
</dbReference>
<dbReference type="EMBL" id="UOFK01000063">
    <property type="protein sequence ID" value="VAW74989.1"/>
    <property type="molecule type" value="Genomic_DNA"/>
</dbReference>